<feature type="transmembrane region" description="Helical" evidence="7">
    <location>
        <begin position="117"/>
        <end position="137"/>
    </location>
</feature>
<feature type="transmembrane region" description="Helical" evidence="7">
    <location>
        <begin position="206"/>
        <end position="228"/>
    </location>
</feature>
<keyword evidence="4 7" id="KW-0812">Transmembrane</keyword>
<reference evidence="8 9" key="1">
    <citation type="submission" date="2019-05" db="EMBL/GenBank/DDBJ databases">
        <title>Complete genome sequencing of Anaerostipes rhamnosivorans.</title>
        <authorList>
            <person name="Bui T.P.N."/>
            <person name="de Vos W.M."/>
        </authorList>
    </citation>
    <scope>NUCLEOTIDE SEQUENCE [LARGE SCALE GENOMIC DNA]</scope>
    <source>
        <strain evidence="8 9">1y2</strain>
    </source>
</reference>
<feature type="transmembrane region" description="Helical" evidence="7">
    <location>
        <begin position="30"/>
        <end position="53"/>
    </location>
</feature>
<evidence type="ECO:0000256" key="6">
    <source>
        <dbReference type="ARBA" id="ARBA00023136"/>
    </source>
</evidence>
<evidence type="ECO:0000256" key="7">
    <source>
        <dbReference type="SAM" id="Phobius"/>
    </source>
</evidence>
<dbReference type="KEGG" id="arf:AR1Y2_2474"/>
<dbReference type="Proteomes" id="UP000298653">
    <property type="component" value="Chromosome"/>
</dbReference>
<feature type="transmembrane region" description="Helical" evidence="7">
    <location>
        <begin position="415"/>
        <end position="439"/>
    </location>
</feature>
<feature type="transmembrane region" description="Helical" evidence="7">
    <location>
        <begin position="391"/>
        <end position="409"/>
    </location>
</feature>
<keyword evidence="9" id="KW-1185">Reference proteome</keyword>
<protein>
    <submittedName>
        <fullName evidence="8">Xanthine permease</fullName>
    </submittedName>
</protein>
<dbReference type="PANTHER" id="PTHR42810:SF2">
    <property type="entry name" value="PURINE PERMEASE C1399.01C-RELATED"/>
    <property type="match status" value="1"/>
</dbReference>
<keyword evidence="5 7" id="KW-1133">Transmembrane helix</keyword>
<proteinExistence type="inferred from homology"/>
<feature type="transmembrane region" description="Helical" evidence="7">
    <location>
        <begin position="331"/>
        <end position="353"/>
    </location>
</feature>
<evidence type="ECO:0000256" key="2">
    <source>
        <dbReference type="ARBA" id="ARBA00008821"/>
    </source>
</evidence>
<evidence type="ECO:0000256" key="1">
    <source>
        <dbReference type="ARBA" id="ARBA00004141"/>
    </source>
</evidence>
<feature type="transmembrane region" description="Helical" evidence="7">
    <location>
        <begin position="289"/>
        <end position="310"/>
    </location>
</feature>
<evidence type="ECO:0000256" key="3">
    <source>
        <dbReference type="ARBA" id="ARBA00022448"/>
    </source>
</evidence>
<comment type="subcellular location">
    <subcellularLocation>
        <location evidence="1">Membrane</location>
        <topology evidence="1">Multi-pass membrane protein</topology>
    </subcellularLocation>
</comment>
<organism evidence="8 9">
    <name type="scientific">Anaerostipes rhamnosivorans</name>
    <dbReference type="NCBI Taxonomy" id="1229621"/>
    <lineage>
        <taxon>Bacteria</taxon>
        <taxon>Bacillati</taxon>
        <taxon>Bacillota</taxon>
        <taxon>Clostridia</taxon>
        <taxon>Lachnospirales</taxon>
        <taxon>Lachnospiraceae</taxon>
        <taxon>Anaerostipes</taxon>
    </lineage>
</organism>
<feature type="transmembrane region" description="Helical" evidence="7">
    <location>
        <begin position="359"/>
        <end position="379"/>
    </location>
</feature>
<keyword evidence="3" id="KW-0813">Transport</keyword>
<sequence length="469" mass="48977">MLDSFKSKTGVKELFLTDGKPPYKQVLPLALQHVVAMIVGCVTPAIIVAGIAVSRGEISPQDKIVLVQGALIVAAVATFLQLISLNHKVGSGLPVIMGVSFAYLATMQAVVQEFDLATLFGAQLTGGVIAVLVGIFIKRIRSLFPPIVTGTVVFTIGLSLYPVAVGYMAGGTGSKDYGSVKNWAVALITLAVVVGLSHFTKGFLKLSAILIGICVGYVIAVILGMVDFTPVVSASWMQLPKPLHFGIRFEPSSMITMSILFVVNSVQAIGDLTATTQGGLGREPSDQELSGGIIGNGLGSIFGALFGGLPTATFSQNVGIVGTTKVVAKRVFYLASIIILAAGLLPKIASLLTTIPQCVLGGATISVFASIAMTGVKLIAKAGLNNRNTAIVGLGVAVGMGVTLAPDSLALFPSWVMMVFGKSAVVLATLITVVLNLIIPEEKEKVKVRKRIPLNFTVKDKNFKNIKSL</sequence>
<dbReference type="NCBIfam" id="NF037981">
    <property type="entry name" value="NCS2_1"/>
    <property type="match status" value="1"/>
</dbReference>
<evidence type="ECO:0000256" key="5">
    <source>
        <dbReference type="ARBA" id="ARBA00022989"/>
    </source>
</evidence>
<accession>A0A4P8IDW3</accession>
<dbReference type="Pfam" id="PF00860">
    <property type="entry name" value="Xan_ur_permease"/>
    <property type="match status" value="1"/>
</dbReference>
<gene>
    <name evidence="8" type="ORF">AR1Y2_2474</name>
</gene>
<dbReference type="GO" id="GO:0042907">
    <property type="term" value="F:xanthine transmembrane transporter activity"/>
    <property type="evidence" value="ECO:0007669"/>
    <property type="project" value="TreeGrafter"/>
</dbReference>
<dbReference type="AlphaFoldDB" id="A0A4P8IDW3"/>
<dbReference type="PANTHER" id="PTHR42810">
    <property type="entry name" value="PURINE PERMEASE C1399.01C-RELATED"/>
    <property type="match status" value="1"/>
</dbReference>
<feature type="transmembrane region" description="Helical" evidence="7">
    <location>
        <begin position="143"/>
        <end position="170"/>
    </location>
</feature>
<evidence type="ECO:0000256" key="4">
    <source>
        <dbReference type="ARBA" id="ARBA00022692"/>
    </source>
</evidence>
<feature type="transmembrane region" description="Helical" evidence="7">
    <location>
        <begin position="65"/>
        <end position="83"/>
    </location>
</feature>
<keyword evidence="6 7" id="KW-0472">Membrane</keyword>
<dbReference type="EMBL" id="CP040058">
    <property type="protein sequence ID" value="QCP35928.1"/>
    <property type="molecule type" value="Genomic_DNA"/>
</dbReference>
<name>A0A4P8IDW3_9FIRM</name>
<evidence type="ECO:0000313" key="8">
    <source>
        <dbReference type="EMBL" id="QCP35928.1"/>
    </source>
</evidence>
<dbReference type="GO" id="GO:0005886">
    <property type="term" value="C:plasma membrane"/>
    <property type="evidence" value="ECO:0007669"/>
    <property type="project" value="UniProtKB-ARBA"/>
</dbReference>
<evidence type="ECO:0000313" key="9">
    <source>
        <dbReference type="Proteomes" id="UP000298653"/>
    </source>
</evidence>
<comment type="similarity">
    <text evidence="2">Belongs to the nucleobase:cation symporter-2 (NCS2) (TC 2.A.40) family.</text>
</comment>
<dbReference type="NCBIfam" id="TIGR00801">
    <property type="entry name" value="ncs2"/>
    <property type="match status" value="1"/>
</dbReference>
<dbReference type="InterPro" id="IPR006042">
    <property type="entry name" value="Xan_ur_permease"/>
</dbReference>
<feature type="transmembrane region" description="Helical" evidence="7">
    <location>
        <begin position="182"/>
        <end position="200"/>
    </location>
</feature>
<dbReference type="OrthoDB" id="9805749at2"/>
<dbReference type="RefSeq" id="WP_137329226.1">
    <property type="nucleotide sequence ID" value="NZ_CP040058.1"/>
</dbReference>
<dbReference type="InterPro" id="IPR006043">
    <property type="entry name" value="NCS2"/>
</dbReference>